<gene>
    <name evidence="5" type="ORF">GCM10022261_12300</name>
</gene>
<dbReference type="Pfam" id="PF00392">
    <property type="entry name" value="GntR"/>
    <property type="match status" value="1"/>
</dbReference>
<dbReference type="InterPro" id="IPR000524">
    <property type="entry name" value="Tscrpt_reg_HTH_GntR"/>
</dbReference>
<organism evidence="5 6">
    <name type="scientific">Brevibacterium daeguense</name>
    <dbReference type="NCBI Taxonomy" id="909936"/>
    <lineage>
        <taxon>Bacteria</taxon>
        <taxon>Bacillati</taxon>
        <taxon>Actinomycetota</taxon>
        <taxon>Actinomycetes</taxon>
        <taxon>Micrococcales</taxon>
        <taxon>Brevibacteriaceae</taxon>
        <taxon>Brevibacterium</taxon>
    </lineage>
</organism>
<protein>
    <submittedName>
        <fullName evidence="5">GntR family transcriptional regulator</fullName>
    </submittedName>
</protein>
<evidence type="ECO:0000313" key="5">
    <source>
        <dbReference type="EMBL" id="GAA4283699.1"/>
    </source>
</evidence>
<dbReference type="RefSeq" id="WP_236863776.1">
    <property type="nucleotide sequence ID" value="NZ_BAABAZ010000004.1"/>
</dbReference>
<dbReference type="PANTHER" id="PTHR43537">
    <property type="entry name" value="TRANSCRIPTIONAL REGULATOR, GNTR FAMILY"/>
    <property type="match status" value="1"/>
</dbReference>
<dbReference type="InterPro" id="IPR036390">
    <property type="entry name" value="WH_DNA-bd_sf"/>
</dbReference>
<keyword evidence="1" id="KW-0805">Transcription regulation</keyword>
<dbReference type="SUPFAM" id="SSF46785">
    <property type="entry name" value="Winged helix' DNA-binding domain"/>
    <property type="match status" value="1"/>
</dbReference>
<evidence type="ECO:0000256" key="1">
    <source>
        <dbReference type="ARBA" id="ARBA00023015"/>
    </source>
</evidence>
<dbReference type="InterPro" id="IPR011711">
    <property type="entry name" value="GntR_C"/>
</dbReference>
<dbReference type="PROSITE" id="PS50949">
    <property type="entry name" value="HTH_GNTR"/>
    <property type="match status" value="1"/>
</dbReference>
<keyword evidence="3" id="KW-0804">Transcription</keyword>
<feature type="domain" description="HTH gntR-type" evidence="4">
    <location>
        <begin position="12"/>
        <end position="79"/>
    </location>
</feature>
<keyword evidence="2" id="KW-0238">DNA-binding</keyword>
<comment type="caution">
    <text evidence="5">The sequence shown here is derived from an EMBL/GenBank/DDBJ whole genome shotgun (WGS) entry which is preliminary data.</text>
</comment>
<dbReference type="Pfam" id="PF07729">
    <property type="entry name" value="FCD"/>
    <property type="match status" value="1"/>
</dbReference>
<proteinExistence type="predicted"/>
<dbReference type="Proteomes" id="UP001501586">
    <property type="component" value="Unassembled WGS sequence"/>
</dbReference>
<dbReference type="SMART" id="SM00345">
    <property type="entry name" value="HTH_GNTR"/>
    <property type="match status" value="1"/>
</dbReference>
<name>A0ABP8EID3_9MICO</name>
<dbReference type="EMBL" id="BAABAZ010000004">
    <property type="protein sequence ID" value="GAA4283699.1"/>
    <property type="molecule type" value="Genomic_DNA"/>
</dbReference>
<evidence type="ECO:0000256" key="3">
    <source>
        <dbReference type="ARBA" id="ARBA00023163"/>
    </source>
</evidence>
<sequence length="217" mass="24370">MPDESIPLGEHLTLREKATQFIKGELLKGEVRAGTILSANSLARDLGISNSPMREALMDLVAQGLLEVVRNRGFRVRTMTRHDLDEVREMRAILEVAAIQKLAERGLSASERRRAEQLYARSKSIAEFDDRFAILDADHEFHMFLVSLLGNRRLAECISNLRDQTRICGAFDSTPIDDLKACAEEHGAMLESVVLKDHVRAVALMTQHLEYSELSAK</sequence>
<evidence type="ECO:0000313" key="6">
    <source>
        <dbReference type="Proteomes" id="UP001501586"/>
    </source>
</evidence>
<dbReference type="InterPro" id="IPR008920">
    <property type="entry name" value="TF_FadR/GntR_C"/>
</dbReference>
<keyword evidence="6" id="KW-1185">Reference proteome</keyword>
<dbReference type="SMART" id="SM00895">
    <property type="entry name" value="FCD"/>
    <property type="match status" value="1"/>
</dbReference>
<dbReference type="Gene3D" id="1.20.120.530">
    <property type="entry name" value="GntR ligand-binding domain-like"/>
    <property type="match status" value="1"/>
</dbReference>
<accession>A0ABP8EID3</accession>
<dbReference type="SUPFAM" id="SSF48008">
    <property type="entry name" value="GntR ligand-binding domain-like"/>
    <property type="match status" value="1"/>
</dbReference>
<evidence type="ECO:0000256" key="2">
    <source>
        <dbReference type="ARBA" id="ARBA00023125"/>
    </source>
</evidence>
<dbReference type="Gene3D" id="1.10.10.10">
    <property type="entry name" value="Winged helix-like DNA-binding domain superfamily/Winged helix DNA-binding domain"/>
    <property type="match status" value="1"/>
</dbReference>
<evidence type="ECO:0000259" key="4">
    <source>
        <dbReference type="PROSITE" id="PS50949"/>
    </source>
</evidence>
<dbReference type="PANTHER" id="PTHR43537:SF45">
    <property type="entry name" value="GNTR FAMILY REGULATORY PROTEIN"/>
    <property type="match status" value="1"/>
</dbReference>
<reference evidence="6" key="1">
    <citation type="journal article" date="2019" name="Int. J. Syst. Evol. Microbiol.">
        <title>The Global Catalogue of Microorganisms (GCM) 10K type strain sequencing project: providing services to taxonomists for standard genome sequencing and annotation.</title>
        <authorList>
            <consortium name="The Broad Institute Genomics Platform"/>
            <consortium name="The Broad Institute Genome Sequencing Center for Infectious Disease"/>
            <person name="Wu L."/>
            <person name="Ma J."/>
        </authorList>
    </citation>
    <scope>NUCLEOTIDE SEQUENCE [LARGE SCALE GENOMIC DNA]</scope>
    <source>
        <strain evidence="6">JCM 17458</strain>
    </source>
</reference>
<dbReference type="InterPro" id="IPR036388">
    <property type="entry name" value="WH-like_DNA-bd_sf"/>
</dbReference>